<reference evidence="6" key="1">
    <citation type="submission" date="2024-04" db="EMBL/GenBank/DDBJ databases">
        <title>Salinicola lusitanus LLJ914,a marine bacterium isolated from the Okinawa Trough.</title>
        <authorList>
            <person name="Li J."/>
        </authorList>
    </citation>
    <scope>NUCLEOTIDE SEQUENCE [LARGE SCALE GENOMIC DNA]</scope>
</reference>
<comment type="caution">
    <text evidence="5">The sequence shown here is derived from an EMBL/GenBank/DDBJ whole genome shotgun (WGS) entry which is preliminary data.</text>
</comment>
<evidence type="ECO:0000259" key="4">
    <source>
        <dbReference type="Pfam" id="PF02902"/>
    </source>
</evidence>
<dbReference type="Pfam" id="PF02902">
    <property type="entry name" value="Peptidase_C48"/>
    <property type="match status" value="1"/>
</dbReference>
<evidence type="ECO:0000256" key="3">
    <source>
        <dbReference type="ARBA" id="ARBA00022801"/>
    </source>
</evidence>
<sequence>MGTTSYFVNLAQQMLPGDWTTKFGKDIEKFPLQSSGPSCGIFMLMYVLSLITDTPFWYKEKDIPKIRKWWCLTILERFQIEGYGQMFAHWTKEAQALLEGLHEPVYRVLKLQKVEHVVQGKKNGDIVNSAAFRRQAHFRWLDRYIGTGKMGVLMVRSHQTRMVRQKQPVLMLTLCKQAWTREDMYSGENNTKLAN</sequence>
<keyword evidence="2" id="KW-0645">Protease</keyword>
<dbReference type="AlphaFoldDB" id="A0AAW0PTP4"/>
<name>A0AAW0PTP4_9GOBI</name>
<dbReference type="GO" id="GO:0008234">
    <property type="term" value="F:cysteine-type peptidase activity"/>
    <property type="evidence" value="ECO:0007669"/>
    <property type="project" value="InterPro"/>
</dbReference>
<keyword evidence="6" id="KW-1185">Reference proteome</keyword>
<feature type="domain" description="Ubiquitin-like protease family profile" evidence="4">
    <location>
        <begin position="24"/>
        <end position="76"/>
    </location>
</feature>
<keyword evidence="3" id="KW-0378">Hydrolase</keyword>
<protein>
    <recommendedName>
        <fullName evidence="4">Ubiquitin-like protease family profile domain-containing protein</fullName>
    </recommendedName>
</protein>
<comment type="similarity">
    <text evidence="1">Belongs to the peptidase C48 family.</text>
</comment>
<evidence type="ECO:0000256" key="1">
    <source>
        <dbReference type="ARBA" id="ARBA00005234"/>
    </source>
</evidence>
<gene>
    <name evidence="5" type="ORF">WMY93_002397</name>
</gene>
<dbReference type="InterPro" id="IPR038765">
    <property type="entry name" value="Papain-like_cys_pep_sf"/>
</dbReference>
<dbReference type="InterPro" id="IPR003653">
    <property type="entry name" value="Peptidase_C48_C"/>
</dbReference>
<dbReference type="SUPFAM" id="SSF54001">
    <property type="entry name" value="Cysteine proteinases"/>
    <property type="match status" value="1"/>
</dbReference>
<proteinExistence type="inferred from homology"/>
<organism evidence="5 6">
    <name type="scientific">Mugilogobius chulae</name>
    <name type="common">yellowstripe goby</name>
    <dbReference type="NCBI Taxonomy" id="88201"/>
    <lineage>
        <taxon>Eukaryota</taxon>
        <taxon>Metazoa</taxon>
        <taxon>Chordata</taxon>
        <taxon>Craniata</taxon>
        <taxon>Vertebrata</taxon>
        <taxon>Euteleostomi</taxon>
        <taxon>Actinopterygii</taxon>
        <taxon>Neopterygii</taxon>
        <taxon>Teleostei</taxon>
        <taxon>Neoteleostei</taxon>
        <taxon>Acanthomorphata</taxon>
        <taxon>Gobiaria</taxon>
        <taxon>Gobiiformes</taxon>
        <taxon>Gobioidei</taxon>
        <taxon>Gobiidae</taxon>
        <taxon>Gobionellinae</taxon>
        <taxon>Mugilogobius</taxon>
    </lineage>
</organism>
<evidence type="ECO:0000313" key="5">
    <source>
        <dbReference type="EMBL" id="KAK7939071.1"/>
    </source>
</evidence>
<dbReference type="Proteomes" id="UP001460270">
    <property type="component" value="Unassembled WGS sequence"/>
</dbReference>
<accession>A0AAW0PTP4</accession>
<evidence type="ECO:0000256" key="2">
    <source>
        <dbReference type="ARBA" id="ARBA00022670"/>
    </source>
</evidence>
<dbReference type="GO" id="GO:0006508">
    <property type="term" value="P:proteolysis"/>
    <property type="evidence" value="ECO:0007669"/>
    <property type="project" value="UniProtKB-KW"/>
</dbReference>
<evidence type="ECO:0000313" key="6">
    <source>
        <dbReference type="Proteomes" id="UP001460270"/>
    </source>
</evidence>
<dbReference type="EMBL" id="JBBPFD010000002">
    <property type="protein sequence ID" value="KAK7939071.1"/>
    <property type="molecule type" value="Genomic_DNA"/>
</dbReference>
<dbReference type="Gene3D" id="3.40.395.10">
    <property type="entry name" value="Adenoviral Proteinase, Chain A"/>
    <property type="match status" value="1"/>
</dbReference>